<dbReference type="Proteomes" id="UP001642501">
    <property type="component" value="Unassembled WGS sequence"/>
</dbReference>
<keyword evidence="1" id="KW-0175">Coiled coil</keyword>
<reference evidence="3 4" key="1">
    <citation type="submission" date="2024-01" db="EMBL/GenBank/DDBJ databases">
        <authorList>
            <person name="Allen C."/>
            <person name="Tagirdzhanova G."/>
        </authorList>
    </citation>
    <scope>NUCLEOTIDE SEQUENCE [LARGE SCALE GENOMIC DNA]</scope>
    <source>
        <strain evidence="3 4">CBS 573.63</strain>
    </source>
</reference>
<protein>
    <submittedName>
        <fullName evidence="3">Uncharacterized protein</fullName>
    </submittedName>
</protein>
<evidence type="ECO:0000256" key="1">
    <source>
        <dbReference type="SAM" id="Coils"/>
    </source>
</evidence>
<evidence type="ECO:0000313" key="4">
    <source>
        <dbReference type="Proteomes" id="UP001642501"/>
    </source>
</evidence>
<feature type="compositionally biased region" description="Low complexity" evidence="2">
    <location>
        <begin position="288"/>
        <end position="298"/>
    </location>
</feature>
<feature type="compositionally biased region" description="Basic and acidic residues" evidence="2">
    <location>
        <begin position="227"/>
        <end position="250"/>
    </location>
</feature>
<dbReference type="EMBL" id="CAWUOM010000001">
    <property type="protein sequence ID" value="CAK7262484.1"/>
    <property type="molecule type" value="Genomic_DNA"/>
</dbReference>
<keyword evidence="4" id="KW-1185">Reference proteome</keyword>
<gene>
    <name evidence="3" type="ORF">SEPCBS57363_000073</name>
</gene>
<evidence type="ECO:0000313" key="3">
    <source>
        <dbReference type="EMBL" id="CAK7262484.1"/>
    </source>
</evidence>
<feature type="coiled-coil region" evidence="1">
    <location>
        <begin position="77"/>
        <end position="135"/>
    </location>
</feature>
<feature type="region of interest" description="Disordered" evidence="2">
    <location>
        <begin position="217"/>
        <end position="327"/>
    </location>
</feature>
<proteinExistence type="predicted"/>
<comment type="caution">
    <text evidence="3">The sequence shown here is derived from an EMBL/GenBank/DDBJ whole genome shotgun (WGS) entry which is preliminary data.</text>
</comment>
<feature type="compositionally biased region" description="Low complexity" evidence="2">
    <location>
        <begin position="170"/>
        <end position="203"/>
    </location>
</feature>
<sequence>MSRRRVVFRDSSSPSDESTRYLSDSAGGRYSSGHNGSERTEHGSLQKKYQAMLAELDECKALADSRRSEVKAAKKLASEAEAMYRAMAERNEQMEDEKKKLFRENKDLKSQIKGIEELQDTIHDLNEQLAKSNARINELQPSIAPQHHLHADARSPTSKSRHSKDGLAPSTSSKGSSTASSGTSSSSATSHSSSHAKVGSSNSCTSGCDIVDTPNTASNAKLSRSSSRHDHHVDKGRFEIGHRTKEDNLHSQRNRLTSRFAATEPNDSHGLITSDISPSSQKHKNRSSGDGSSGNIGSKPAADIDNKRPSNLRTRRGSYVEGHGPGMLVMTRNPAPNTIRSPQLPGMLSAAGVVPESSYFGGHCGYVQPAQPAQYGMPHSSAGLAYPRGGVVNVAGDANSGSHYYAPHTSALDPRDPRIQRQ</sequence>
<accession>A0ABP0D3P8</accession>
<organism evidence="3 4">
    <name type="scientific">Sporothrix epigloea</name>
    <dbReference type="NCBI Taxonomy" id="1892477"/>
    <lineage>
        <taxon>Eukaryota</taxon>
        <taxon>Fungi</taxon>
        <taxon>Dikarya</taxon>
        <taxon>Ascomycota</taxon>
        <taxon>Pezizomycotina</taxon>
        <taxon>Sordariomycetes</taxon>
        <taxon>Sordariomycetidae</taxon>
        <taxon>Ophiostomatales</taxon>
        <taxon>Ophiostomataceae</taxon>
        <taxon>Sporothrix</taxon>
    </lineage>
</organism>
<feature type="region of interest" description="Disordered" evidence="2">
    <location>
        <begin position="144"/>
        <end position="205"/>
    </location>
</feature>
<feature type="region of interest" description="Disordered" evidence="2">
    <location>
        <begin position="1"/>
        <end position="46"/>
    </location>
</feature>
<name>A0ABP0D3P8_9PEZI</name>
<evidence type="ECO:0000256" key="2">
    <source>
        <dbReference type="SAM" id="MobiDB-lite"/>
    </source>
</evidence>